<dbReference type="GO" id="GO:0009102">
    <property type="term" value="P:biotin biosynthetic process"/>
    <property type="evidence" value="ECO:0007669"/>
    <property type="project" value="TreeGrafter"/>
</dbReference>
<dbReference type="CDD" id="cd00610">
    <property type="entry name" value="OAT_like"/>
    <property type="match status" value="1"/>
</dbReference>
<accession>A0A4Y8UIK9</accession>
<dbReference type="InterPro" id="IPR015424">
    <property type="entry name" value="PyrdxlP-dep_Trfase"/>
</dbReference>
<dbReference type="OrthoDB" id="9801052at2"/>
<dbReference type="Proteomes" id="UP000298133">
    <property type="component" value="Unassembled WGS sequence"/>
</dbReference>
<evidence type="ECO:0000256" key="6">
    <source>
        <dbReference type="RuleBase" id="RU003560"/>
    </source>
</evidence>
<dbReference type="Gene3D" id="3.40.640.10">
    <property type="entry name" value="Type I PLP-dependent aspartate aminotransferase-like (Major domain)"/>
    <property type="match status" value="1"/>
</dbReference>
<dbReference type="GO" id="GO:0030170">
    <property type="term" value="F:pyridoxal phosphate binding"/>
    <property type="evidence" value="ECO:0007669"/>
    <property type="project" value="InterPro"/>
</dbReference>
<dbReference type="InterPro" id="IPR049704">
    <property type="entry name" value="Aminotrans_3_PPA_site"/>
</dbReference>
<keyword evidence="5 6" id="KW-0663">Pyridoxal phosphate</keyword>
<dbReference type="AlphaFoldDB" id="A0A4Y8UIK9"/>
<name>A0A4Y8UIK9_9GAMM</name>
<organism evidence="7 8">
    <name type="scientific">Gammaproteobacteria bacterium LSUCC0057</name>
    <dbReference type="NCBI Taxonomy" id="2559237"/>
    <lineage>
        <taxon>Bacteria</taxon>
        <taxon>Pseudomonadati</taxon>
        <taxon>Pseudomonadota</taxon>
        <taxon>Gammaproteobacteria</taxon>
        <taxon>Cellvibrionales</taxon>
        <taxon>Porticoccaceae</taxon>
        <taxon>SAR92 clade</taxon>
    </lineage>
</organism>
<dbReference type="SUPFAM" id="SSF53383">
    <property type="entry name" value="PLP-dependent transferases"/>
    <property type="match status" value="1"/>
</dbReference>
<dbReference type="PANTHER" id="PTHR42684">
    <property type="entry name" value="ADENOSYLMETHIONINE-8-AMINO-7-OXONONANOATE AMINOTRANSFERASE"/>
    <property type="match status" value="1"/>
</dbReference>
<dbReference type="PANTHER" id="PTHR42684:SF3">
    <property type="entry name" value="ADENOSYLMETHIONINE-8-AMINO-7-OXONONANOATE AMINOTRANSFERASE"/>
    <property type="match status" value="1"/>
</dbReference>
<comment type="similarity">
    <text evidence="2 6">Belongs to the class-III pyridoxal-phosphate-dependent aminotransferase family.</text>
</comment>
<dbReference type="PIRSF" id="PIRSF000521">
    <property type="entry name" value="Transaminase_4ab_Lys_Orn"/>
    <property type="match status" value="1"/>
</dbReference>
<dbReference type="GO" id="GO:0004015">
    <property type="term" value="F:adenosylmethionine-8-amino-7-oxononanoate transaminase activity"/>
    <property type="evidence" value="ECO:0007669"/>
    <property type="project" value="TreeGrafter"/>
</dbReference>
<evidence type="ECO:0000256" key="1">
    <source>
        <dbReference type="ARBA" id="ARBA00001933"/>
    </source>
</evidence>
<keyword evidence="8" id="KW-1185">Reference proteome</keyword>
<keyword evidence="3 7" id="KW-0032">Aminotransferase</keyword>
<comment type="caution">
    <text evidence="7">The sequence shown here is derived from an EMBL/GenBank/DDBJ whole genome shotgun (WGS) entry which is preliminary data.</text>
</comment>
<dbReference type="GO" id="GO:0009448">
    <property type="term" value="P:gamma-aminobutyric acid metabolic process"/>
    <property type="evidence" value="ECO:0007669"/>
    <property type="project" value="TreeGrafter"/>
</dbReference>
<dbReference type="EMBL" id="SPIA01000001">
    <property type="protein sequence ID" value="TFH68696.1"/>
    <property type="molecule type" value="Genomic_DNA"/>
</dbReference>
<dbReference type="Pfam" id="PF00202">
    <property type="entry name" value="Aminotran_3"/>
    <property type="match status" value="1"/>
</dbReference>
<comment type="cofactor">
    <cofactor evidence="1">
        <name>pyridoxal 5'-phosphate</name>
        <dbReference type="ChEBI" id="CHEBI:597326"/>
    </cofactor>
</comment>
<dbReference type="FunFam" id="3.40.640.10:FF:000014">
    <property type="entry name" value="Adenosylmethionine-8-amino-7-oxononanoate aminotransferase, probable"/>
    <property type="match status" value="1"/>
</dbReference>
<dbReference type="InterPro" id="IPR015421">
    <property type="entry name" value="PyrdxlP-dep_Trfase_major"/>
</dbReference>
<dbReference type="InterPro" id="IPR015422">
    <property type="entry name" value="PyrdxlP-dep_Trfase_small"/>
</dbReference>
<gene>
    <name evidence="7" type="ORF">E3W66_01700</name>
</gene>
<dbReference type="InterPro" id="IPR005814">
    <property type="entry name" value="Aminotrans_3"/>
</dbReference>
<dbReference type="Gene3D" id="3.90.1150.10">
    <property type="entry name" value="Aspartate Aminotransferase, domain 1"/>
    <property type="match status" value="1"/>
</dbReference>
<proteinExistence type="inferred from homology"/>
<dbReference type="NCBIfam" id="NF005682">
    <property type="entry name" value="PRK07480.1"/>
    <property type="match status" value="1"/>
</dbReference>
<keyword evidence="4 7" id="KW-0808">Transferase</keyword>
<evidence type="ECO:0000256" key="2">
    <source>
        <dbReference type="ARBA" id="ARBA00008954"/>
    </source>
</evidence>
<sequence length="457" mass="49871">MTTSHSTSAQLKALDRAHHLHPFTDYADYRQQPGRIISRAEHITIIDSDGREYLDGMSGLWCCNLGYSQPEIVAAVSEQLTRLPFYNNFFQCSNQPAVELAAALAELLPEPFNQVFFTNSGSEANDTNLRIVRRYWDLLGKPKKRLVLSRQYGYHGSTIAAASLGGFDFVHGQFETLPYVKHIQAPNWYAYGRDSSEHDFGIAAAQQLQHAINQYGADNIAAFIAEPVQGAGGVIVPPASYWPELQRILDAHDILFISDEVICGFGRTGEMFGYQSYQSKPDLITFAKAVTNGYQPLGGVMLSDRIAEVLTSGGGEFGHGFTYSGHPAACAAALATLQIMRREGIQQNVKERLAPHFQAGWRALGDHPIVGHVRGLGLFGSIELVRDKASGERLGRDSEAGAVCRQACLDHGLVMRAVGDSMIIAPPLVCSHAELDELLRRARAALDATAAHFGVSG</sequence>
<evidence type="ECO:0000256" key="4">
    <source>
        <dbReference type="ARBA" id="ARBA00022679"/>
    </source>
</evidence>
<protein>
    <submittedName>
        <fullName evidence="7">Aminotransferase class III-fold pyridoxal phosphate-dependent enzyme</fullName>
    </submittedName>
</protein>
<evidence type="ECO:0000313" key="8">
    <source>
        <dbReference type="Proteomes" id="UP000298133"/>
    </source>
</evidence>
<reference evidence="7 8" key="1">
    <citation type="submission" date="2019-03" db="EMBL/GenBank/DDBJ databases">
        <title>Draft genome of Gammaproteobacteria bacterium LSUCC0057, a member of the SAR92 clade.</title>
        <authorList>
            <person name="Lanclos V.C."/>
            <person name="Doiron C."/>
            <person name="Henson M.W."/>
            <person name="Thrash J.C."/>
        </authorList>
    </citation>
    <scope>NUCLEOTIDE SEQUENCE [LARGE SCALE GENOMIC DNA]</scope>
    <source>
        <strain evidence="7 8">LSUCC0057</strain>
    </source>
</reference>
<evidence type="ECO:0000313" key="7">
    <source>
        <dbReference type="EMBL" id="TFH68696.1"/>
    </source>
</evidence>
<dbReference type="PROSITE" id="PS00600">
    <property type="entry name" value="AA_TRANSFER_CLASS_3"/>
    <property type="match status" value="1"/>
</dbReference>
<evidence type="ECO:0000256" key="5">
    <source>
        <dbReference type="ARBA" id="ARBA00022898"/>
    </source>
</evidence>
<evidence type="ECO:0000256" key="3">
    <source>
        <dbReference type="ARBA" id="ARBA00022576"/>
    </source>
</evidence>